<dbReference type="Proteomes" id="UP000334990">
    <property type="component" value="Unassembled WGS sequence"/>
</dbReference>
<accession>A0A5M3WB13</accession>
<dbReference type="OrthoDB" id="2678579at2"/>
<proteinExistence type="predicted"/>
<comment type="caution">
    <text evidence="1">The sequence shown here is derived from an EMBL/GenBank/DDBJ whole genome shotgun (WGS) entry which is preliminary data.</text>
</comment>
<sequence>MTDSVIEDGLSSVVERISGRISRELTWPSPAAGLASWAFAHAGIPIFFRQPPGDLENLLAGRPTEAPVLACCGYLLAHPTAPRTAIVPIDMWLEGVDRLSSRRGLPTDRQSFFFRPAELLGIAVGVAAVEAKYPQPSRWLRQLIEEGSDRLSAEPWHRTLDTFARAELGCSPKTRFDLNGDLTASEIAGLWLLADFHPEIAAQVGVTEPCGQIEARILRQVLLSGLPEADVGEAAVLYCALSTAVNKRLPDGTATPQSALTTLTQLMRRFPRIVRELSERQRSRPRLVDIRDEYDVQDLLRGILRGFFDDVRMEEWTPSHAGAASRIDLMLKREGIFIETKMTRRSLTQRKVAEQLILDKELYRGHPDCKMLLCFVFDPTHILDNPEGLEHDLSDLEGLLPTVVIVSPQE</sequence>
<name>A0A5M3WB13_9ACTN</name>
<dbReference type="EMBL" id="BLAD01000131">
    <property type="protein sequence ID" value="GES06124.1"/>
    <property type="molecule type" value="Genomic_DNA"/>
</dbReference>
<evidence type="ECO:0000313" key="1">
    <source>
        <dbReference type="EMBL" id="GES06124.1"/>
    </source>
</evidence>
<dbReference type="AlphaFoldDB" id="A0A5M3WB13"/>
<organism evidence="1 2">
    <name type="scientific">Acrocarpospora corrugata</name>
    <dbReference type="NCBI Taxonomy" id="35763"/>
    <lineage>
        <taxon>Bacteria</taxon>
        <taxon>Bacillati</taxon>
        <taxon>Actinomycetota</taxon>
        <taxon>Actinomycetes</taxon>
        <taxon>Streptosporangiales</taxon>
        <taxon>Streptosporangiaceae</taxon>
        <taxon>Acrocarpospora</taxon>
    </lineage>
</organism>
<protein>
    <submittedName>
        <fullName evidence="1">Uncharacterized protein</fullName>
    </submittedName>
</protein>
<evidence type="ECO:0000313" key="2">
    <source>
        <dbReference type="Proteomes" id="UP000334990"/>
    </source>
</evidence>
<dbReference type="RefSeq" id="WP_155342052.1">
    <property type="nucleotide sequence ID" value="NZ_BAAABN010000022.1"/>
</dbReference>
<reference evidence="1 2" key="1">
    <citation type="submission" date="2019-10" db="EMBL/GenBank/DDBJ databases">
        <title>Whole genome shotgun sequence of Acrocarpospora corrugata NBRC 13972.</title>
        <authorList>
            <person name="Ichikawa N."/>
            <person name="Kimura A."/>
            <person name="Kitahashi Y."/>
            <person name="Komaki H."/>
            <person name="Oguchi A."/>
        </authorList>
    </citation>
    <scope>NUCLEOTIDE SEQUENCE [LARGE SCALE GENOMIC DNA]</scope>
    <source>
        <strain evidence="1 2">NBRC 13972</strain>
    </source>
</reference>
<keyword evidence="2" id="KW-1185">Reference proteome</keyword>
<dbReference type="Pfam" id="PF18742">
    <property type="entry name" value="DpnII-MboI"/>
    <property type="match status" value="1"/>
</dbReference>
<gene>
    <name evidence="1" type="ORF">Acor_81930</name>
</gene>